<proteinExistence type="predicted"/>
<feature type="region of interest" description="Disordered" evidence="1">
    <location>
        <begin position="34"/>
        <end position="62"/>
    </location>
</feature>
<feature type="chain" id="PRO_5046748217" evidence="2">
    <location>
        <begin position="26"/>
        <end position="377"/>
    </location>
</feature>
<dbReference type="PANTHER" id="PTHR10963">
    <property type="entry name" value="GLYCOSYL HYDROLASE-RELATED"/>
    <property type="match status" value="1"/>
</dbReference>
<dbReference type="InterPro" id="IPR050546">
    <property type="entry name" value="Glycosyl_Hydrlase_16"/>
</dbReference>
<dbReference type="Gene3D" id="2.60.120.200">
    <property type="match status" value="1"/>
</dbReference>
<dbReference type="Pfam" id="PF26113">
    <property type="entry name" value="GH16_XgeA"/>
    <property type="match status" value="1"/>
</dbReference>
<sequence length="377" mass="39459">MSMRKRAVLFAMSAALVSTCSLALALPTASAGEAAPATGTAHPPSTDRTASTARTTSTARTANSARTANAANAATAFQEVWRTDFNGAAGSRPSSDDWITDTGTGYPGGPANWGTGERETYTDRPENLQLDGAGHLKITALKDGATWTSARIESRRTDFAAPAGGKLRIEASIRMPDVTGDTALGYWPAFWTLGADYRGNYRNWPGIGEFDVMENVNGINKVWGTLHCGVNPGGPCNETQGKGSSRECPGTACQAGFHTYALELDRTNGAAESLNWYVDGQKFHTVTSAEMDADTWAKATHHGHFLLLNLAMGGAFPDGVAGRATPTDTTRPGGSLLVDHVAVSVQQPATAAARTDREPAPAAATDRHPAAPQGATP</sequence>
<dbReference type="PANTHER" id="PTHR10963:SF60">
    <property type="entry name" value="GRAM-NEGATIVE BACTERIA-BINDING PROTEIN 1-RELATED"/>
    <property type="match status" value="1"/>
</dbReference>
<organism evidence="4 5">
    <name type="scientific">Streptomyces bugieae</name>
    <dbReference type="NCBI Taxonomy" id="3098223"/>
    <lineage>
        <taxon>Bacteria</taxon>
        <taxon>Bacillati</taxon>
        <taxon>Actinomycetota</taxon>
        <taxon>Actinomycetes</taxon>
        <taxon>Kitasatosporales</taxon>
        <taxon>Streptomycetaceae</taxon>
        <taxon>Streptomyces</taxon>
    </lineage>
</organism>
<evidence type="ECO:0000256" key="1">
    <source>
        <dbReference type="SAM" id="MobiDB-lite"/>
    </source>
</evidence>
<dbReference type="CDD" id="cd02182">
    <property type="entry name" value="GH16_Strep_laminarinase_like"/>
    <property type="match status" value="1"/>
</dbReference>
<dbReference type="InterPro" id="IPR000757">
    <property type="entry name" value="Beta-glucanase-like"/>
</dbReference>
<dbReference type="GO" id="GO:0016787">
    <property type="term" value="F:hydrolase activity"/>
    <property type="evidence" value="ECO:0007669"/>
    <property type="project" value="UniProtKB-KW"/>
</dbReference>
<dbReference type="SUPFAM" id="SSF49899">
    <property type="entry name" value="Concanavalin A-like lectins/glucanases"/>
    <property type="match status" value="1"/>
</dbReference>
<keyword evidence="5" id="KW-1185">Reference proteome</keyword>
<dbReference type="Proteomes" id="UP001307760">
    <property type="component" value="Unassembled WGS sequence"/>
</dbReference>
<feature type="domain" description="GH16" evidence="3">
    <location>
        <begin position="83"/>
        <end position="349"/>
    </location>
</feature>
<name>A0ABU7P1Q6_9ACTN</name>
<dbReference type="EMBL" id="JAZBJP010000052">
    <property type="protein sequence ID" value="MEE4425064.1"/>
    <property type="molecule type" value="Genomic_DNA"/>
</dbReference>
<feature type="compositionally biased region" description="Low complexity" evidence="1">
    <location>
        <begin position="49"/>
        <end position="62"/>
    </location>
</feature>
<evidence type="ECO:0000313" key="4">
    <source>
        <dbReference type="EMBL" id="MEE4425064.1"/>
    </source>
</evidence>
<evidence type="ECO:0000313" key="5">
    <source>
        <dbReference type="Proteomes" id="UP001307760"/>
    </source>
</evidence>
<evidence type="ECO:0000256" key="2">
    <source>
        <dbReference type="SAM" id="SignalP"/>
    </source>
</evidence>
<keyword evidence="4" id="KW-0378">Hydrolase</keyword>
<evidence type="ECO:0000259" key="3">
    <source>
        <dbReference type="PROSITE" id="PS51762"/>
    </source>
</evidence>
<feature type="signal peptide" evidence="2">
    <location>
        <begin position="1"/>
        <end position="25"/>
    </location>
</feature>
<dbReference type="RefSeq" id="WP_330824123.1">
    <property type="nucleotide sequence ID" value="NZ_JAZBJP010000052.1"/>
</dbReference>
<gene>
    <name evidence="4" type="ORF">V2J85_37995</name>
</gene>
<keyword evidence="2" id="KW-0732">Signal</keyword>
<feature type="region of interest" description="Disordered" evidence="1">
    <location>
        <begin position="347"/>
        <end position="377"/>
    </location>
</feature>
<dbReference type="InterPro" id="IPR013320">
    <property type="entry name" value="ConA-like_dom_sf"/>
</dbReference>
<accession>A0ABU7P1Q6</accession>
<dbReference type="PROSITE" id="PS51762">
    <property type="entry name" value="GH16_2"/>
    <property type="match status" value="1"/>
</dbReference>
<feature type="compositionally biased region" description="Basic and acidic residues" evidence="1">
    <location>
        <begin position="354"/>
        <end position="369"/>
    </location>
</feature>
<reference evidence="4 5" key="1">
    <citation type="submission" date="2023-12" db="EMBL/GenBank/DDBJ databases">
        <title>30 novel species of actinomycetes from the DSMZ collection.</title>
        <authorList>
            <person name="Nouioui I."/>
        </authorList>
    </citation>
    <scope>NUCLEOTIDE SEQUENCE [LARGE SCALE GENOMIC DNA]</scope>
    <source>
        <strain evidence="4 5">DSM 41528</strain>
    </source>
</reference>
<comment type="caution">
    <text evidence="4">The sequence shown here is derived from an EMBL/GenBank/DDBJ whole genome shotgun (WGS) entry which is preliminary data.</text>
</comment>
<protein>
    <submittedName>
        <fullName evidence="4">Glycoside hydrolase family 16 protein</fullName>
    </submittedName>
</protein>